<keyword evidence="3" id="KW-1185">Reference proteome</keyword>
<dbReference type="AlphaFoldDB" id="A0A165IRK9"/>
<reference evidence="2 3" key="1">
    <citation type="journal article" date="2016" name="Mol. Biol. Evol.">
        <title>Comparative Genomics of Early-Diverging Mushroom-Forming Fungi Provides Insights into the Origins of Lignocellulose Decay Capabilities.</title>
        <authorList>
            <person name="Nagy L.G."/>
            <person name="Riley R."/>
            <person name="Tritt A."/>
            <person name="Adam C."/>
            <person name="Daum C."/>
            <person name="Floudas D."/>
            <person name="Sun H."/>
            <person name="Yadav J.S."/>
            <person name="Pangilinan J."/>
            <person name="Larsson K.H."/>
            <person name="Matsuura K."/>
            <person name="Barry K."/>
            <person name="Labutti K."/>
            <person name="Kuo R."/>
            <person name="Ohm R.A."/>
            <person name="Bhattacharya S.S."/>
            <person name="Shirouzu T."/>
            <person name="Yoshinaga Y."/>
            <person name="Martin F.M."/>
            <person name="Grigoriev I.V."/>
            <person name="Hibbett D.S."/>
        </authorList>
    </citation>
    <scope>NUCLEOTIDE SEQUENCE [LARGE SCALE GENOMIC DNA]</scope>
    <source>
        <strain evidence="2 3">HHB12733</strain>
    </source>
</reference>
<evidence type="ECO:0000313" key="3">
    <source>
        <dbReference type="Proteomes" id="UP000076842"/>
    </source>
</evidence>
<proteinExistence type="predicted"/>
<dbReference type="EMBL" id="KV423927">
    <property type="protein sequence ID" value="KZT60890.1"/>
    <property type="molecule type" value="Genomic_DNA"/>
</dbReference>
<protein>
    <submittedName>
        <fullName evidence="2">Uncharacterized protein</fullName>
    </submittedName>
</protein>
<feature type="compositionally biased region" description="Basic and acidic residues" evidence="1">
    <location>
        <begin position="44"/>
        <end position="57"/>
    </location>
</feature>
<dbReference type="Proteomes" id="UP000076842">
    <property type="component" value="Unassembled WGS sequence"/>
</dbReference>
<feature type="region of interest" description="Disordered" evidence="1">
    <location>
        <begin position="1"/>
        <end position="135"/>
    </location>
</feature>
<feature type="compositionally biased region" description="Low complexity" evidence="1">
    <location>
        <begin position="82"/>
        <end position="98"/>
    </location>
</feature>
<organism evidence="2 3">
    <name type="scientific">Calocera cornea HHB12733</name>
    <dbReference type="NCBI Taxonomy" id="1353952"/>
    <lineage>
        <taxon>Eukaryota</taxon>
        <taxon>Fungi</taxon>
        <taxon>Dikarya</taxon>
        <taxon>Basidiomycota</taxon>
        <taxon>Agaricomycotina</taxon>
        <taxon>Dacrymycetes</taxon>
        <taxon>Dacrymycetales</taxon>
        <taxon>Dacrymycetaceae</taxon>
        <taxon>Calocera</taxon>
    </lineage>
</organism>
<accession>A0A165IRK9</accession>
<dbReference type="InParanoid" id="A0A165IRK9"/>
<sequence>MQLDPAQVPLPPSPTQDRVFAPISPFSVRGPGEGEGRVSPVWEPPRKRARLQEHELELGPGQGTRTSLRRARTFDCSPTTGRLQPIQRQQPLQPPVHQDPQHQQEEQDTQQQPLQGPCMPALGMTESLPIWEDLL</sequence>
<name>A0A165IRK9_9BASI</name>
<gene>
    <name evidence="2" type="ORF">CALCODRAFT_491817</name>
</gene>
<evidence type="ECO:0000313" key="2">
    <source>
        <dbReference type="EMBL" id="KZT60890.1"/>
    </source>
</evidence>
<evidence type="ECO:0000256" key="1">
    <source>
        <dbReference type="SAM" id="MobiDB-lite"/>
    </source>
</evidence>
<dbReference type="OrthoDB" id="10650741at2759"/>